<evidence type="ECO:0000256" key="9">
    <source>
        <dbReference type="SAM" id="Phobius"/>
    </source>
</evidence>
<protein>
    <submittedName>
        <fullName evidence="10">DUF2029 domain-containing protein</fullName>
    </submittedName>
</protein>
<reference evidence="10 11" key="1">
    <citation type="submission" date="2020-05" db="EMBL/GenBank/DDBJ databases">
        <title>Nakamurella sp. DB0629 isolated from air conditioner.</title>
        <authorList>
            <person name="Kim D.H."/>
            <person name="Kim D.-U."/>
        </authorList>
    </citation>
    <scope>NUCLEOTIDE SEQUENCE [LARGE SCALE GENOMIC DNA]</scope>
    <source>
        <strain evidence="10 11">DB0629</strain>
    </source>
</reference>
<organism evidence="10 11">
    <name type="scientific">Nakamurella aerolata</name>
    <dbReference type="NCBI Taxonomy" id="1656892"/>
    <lineage>
        <taxon>Bacteria</taxon>
        <taxon>Bacillati</taxon>
        <taxon>Actinomycetota</taxon>
        <taxon>Actinomycetes</taxon>
        <taxon>Nakamurellales</taxon>
        <taxon>Nakamurellaceae</taxon>
        <taxon>Nakamurella</taxon>
    </lineage>
</organism>
<sequence>MSAARPPTRRLPLAAIWLLSLLGTAVVGYAAYLMTHRYTGPHHAQFDLRVYYSAVRFWASGNNIYDYSQPDNVQGQLGYTYPPLAAELMWPMAKLDLQLVVRITVIAIALSTAWCVYVCLRERVRITPRNVIWVVGVATGAAFFTEPLRETMVFGQINTFLLALILLDTLVLDRRSNRFHAFTGVGVGLAMAIKLTPGIFLLYFLLARKWRAAATTVATFCLVTLAGAVIEPSATWRYYTSELWGSAQVGILGNSSNESILGLLARWAQPGDASRLLWLACVAIVAWIGITRIRRAIDAGDTLAAVTLTGLLGILVSPVSWVHHIVWVIPASVIIGSRLLRLSNTAAPQWMWWRPELGWRARSAARLLVLVTVGALAFGGDLRLLLYLPITDYSREPWWNSAISSIQMWWVLLALIALPITVGADATRQIRDGVRSAPTLSGTRPAGSRPAGSGSRRGGSGLQKR</sequence>
<dbReference type="Pfam" id="PF09594">
    <property type="entry name" value="GT87"/>
    <property type="match status" value="1"/>
</dbReference>
<feature type="transmembrane region" description="Helical" evidence="9">
    <location>
        <begin position="99"/>
        <end position="119"/>
    </location>
</feature>
<keyword evidence="6 9" id="KW-0472">Membrane</keyword>
<gene>
    <name evidence="10" type="ORF">HKD39_13685</name>
</gene>
<proteinExistence type="inferred from homology"/>
<comment type="subcellular location">
    <subcellularLocation>
        <location evidence="1">Cell membrane</location>
        <topology evidence="1">Multi-pass membrane protein</topology>
    </subcellularLocation>
</comment>
<dbReference type="AlphaFoldDB" id="A0A849AAT3"/>
<feature type="transmembrane region" description="Helical" evidence="9">
    <location>
        <begin position="154"/>
        <end position="172"/>
    </location>
</feature>
<accession>A0A849AAT3</accession>
<keyword evidence="3" id="KW-0808">Transferase</keyword>
<evidence type="ECO:0000256" key="2">
    <source>
        <dbReference type="ARBA" id="ARBA00022475"/>
    </source>
</evidence>
<dbReference type="InterPro" id="IPR018584">
    <property type="entry name" value="GT87"/>
</dbReference>
<evidence type="ECO:0000256" key="4">
    <source>
        <dbReference type="ARBA" id="ARBA00022692"/>
    </source>
</evidence>
<evidence type="ECO:0000256" key="1">
    <source>
        <dbReference type="ARBA" id="ARBA00004651"/>
    </source>
</evidence>
<feature type="transmembrane region" description="Helical" evidence="9">
    <location>
        <begin position="184"/>
        <end position="206"/>
    </location>
</feature>
<dbReference type="EMBL" id="JABEND010000008">
    <property type="protein sequence ID" value="NNG36743.1"/>
    <property type="molecule type" value="Genomic_DNA"/>
</dbReference>
<feature type="transmembrane region" description="Helical" evidence="9">
    <location>
        <begin position="302"/>
        <end position="319"/>
    </location>
</feature>
<feature type="compositionally biased region" description="Low complexity" evidence="8">
    <location>
        <begin position="444"/>
        <end position="454"/>
    </location>
</feature>
<feature type="transmembrane region" description="Helical" evidence="9">
    <location>
        <begin position="131"/>
        <end position="148"/>
    </location>
</feature>
<feature type="transmembrane region" description="Helical" evidence="9">
    <location>
        <begin position="273"/>
        <end position="290"/>
    </location>
</feature>
<keyword evidence="2" id="KW-1003">Cell membrane</keyword>
<feature type="transmembrane region" description="Helical" evidence="9">
    <location>
        <begin position="212"/>
        <end position="231"/>
    </location>
</feature>
<keyword evidence="4 9" id="KW-0812">Transmembrane</keyword>
<dbReference type="GO" id="GO:0016758">
    <property type="term" value="F:hexosyltransferase activity"/>
    <property type="evidence" value="ECO:0007669"/>
    <property type="project" value="InterPro"/>
</dbReference>
<evidence type="ECO:0000256" key="5">
    <source>
        <dbReference type="ARBA" id="ARBA00022989"/>
    </source>
</evidence>
<evidence type="ECO:0000256" key="6">
    <source>
        <dbReference type="ARBA" id="ARBA00023136"/>
    </source>
</evidence>
<name>A0A849AAT3_9ACTN</name>
<evidence type="ECO:0000313" key="10">
    <source>
        <dbReference type="EMBL" id="NNG36743.1"/>
    </source>
</evidence>
<keyword evidence="11" id="KW-1185">Reference proteome</keyword>
<feature type="region of interest" description="Disordered" evidence="8">
    <location>
        <begin position="434"/>
        <end position="465"/>
    </location>
</feature>
<evidence type="ECO:0000256" key="3">
    <source>
        <dbReference type="ARBA" id="ARBA00022679"/>
    </source>
</evidence>
<feature type="compositionally biased region" description="Gly residues" evidence="8">
    <location>
        <begin position="455"/>
        <end position="465"/>
    </location>
</feature>
<comment type="caution">
    <text evidence="10">The sequence shown here is derived from an EMBL/GenBank/DDBJ whole genome shotgun (WGS) entry which is preliminary data.</text>
</comment>
<evidence type="ECO:0000313" key="11">
    <source>
        <dbReference type="Proteomes" id="UP000562984"/>
    </source>
</evidence>
<dbReference type="RefSeq" id="WP_171200445.1">
    <property type="nucleotide sequence ID" value="NZ_JABEND010000008.1"/>
</dbReference>
<dbReference type="Proteomes" id="UP000562984">
    <property type="component" value="Unassembled WGS sequence"/>
</dbReference>
<comment type="similarity">
    <text evidence="7">Belongs to the glycosyltransferase 87 family.</text>
</comment>
<keyword evidence="5 9" id="KW-1133">Transmembrane helix</keyword>
<dbReference type="GO" id="GO:0005886">
    <property type="term" value="C:plasma membrane"/>
    <property type="evidence" value="ECO:0007669"/>
    <property type="project" value="UniProtKB-SubCell"/>
</dbReference>
<evidence type="ECO:0000256" key="8">
    <source>
        <dbReference type="SAM" id="MobiDB-lite"/>
    </source>
</evidence>
<evidence type="ECO:0000256" key="7">
    <source>
        <dbReference type="ARBA" id="ARBA00024033"/>
    </source>
</evidence>
<feature type="transmembrane region" description="Helical" evidence="9">
    <location>
        <begin position="408"/>
        <end position="426"/>
    </location>
</feature>
<feature type="transmembrane region" description="Helical" evidence="9">
    <location>
        <begin position="364"/>
        <end position="388"/>
    </location>
</feature>